<keyword evidence="8" id="KW-0460">Magnesium</keyword>
<dbReference type="Pfam" id="PF01544">
    <property type="entry name" value="CorA"/>
    <property type="match status" value="1"/>
</dbReference>
<dbReference type="GO" id="GO:0050897">
    <property type="term" value="F:cobalt ion binding"/>
    <property type="evidence" value="ECO:0007669"/>
    <property type="project" value="TreeGrafter"/>
</dbReference>
<proteinExistence type="inferred from homology"/>
<dbReference type="CDD" id="cd12828">
    <property type="entry name" value="TmCorA-like_1"/>
    <property type="match status" value="1"/>
</dbReference>
<feature type="transmembrane region" description="Helical" evidence="8">
    <location>
        <begin position="292"/>
        <end position="315"/>
    </location>
</feature>
<dbReference type="GO" id="GO:0015095">
    <property type="term" value="F:magnesium ion transmembrane transporter activity"/>
    <property type="evidence" value="ECO:0007669"/>
    <property type="project" value="UniProtKB-UniRule"/>
</dbReference>
<comment type="caution">
    <text evidence="9">The sequence shown here is derived from an EMBL/GenBank/DDBJ whole genome shotgun (WGS) entry which is preliminary data.</text>
</comment>
<keyword evidence="10" id="KW-1185">Reference proteome</keyword>
<name>A0A4R1Q8X9_9FIRM</name>
<dbReference type="SUPFAM" id="SSF143865">
    <property type="entry name" value="CorA soluble domain-like"/>
    <property type="match status" value="1"/>
</dbReference>
<feature type="transmembrane region" description="Helical" evidence="8">
    <location>
        <begin position="327"/>
        <end position="347"/>
    </location>
</feature>
<keyword evidence="6 8" id="KW-1133">Transmembrane helix</keyword>
<dbReference type="PANTHER" id="PTHR46494">
    <property type="entry name" value="CORA FAMILY METAL ION TRANSPORTER (EUROFUNG)"/>
    <property type="match status" value="1"/>
</dbReference>
<evidence type="ECO:0000256" key="3">
    <source>
        <dbReference type="ARBA" id="ARBA00022448"/>
    </source>
</evidence>
<accession>A0A4R1Q8X9</accession>
<reference evidence="9 10" key="1">
    <citation type="submission" date="2019-03" db="EMBL/GenBank/DDBJ databases">
        <title>Genomic Encyclopedia of Type Strains, Phase IV (KMG-IV): sequencing the most valuable type-strain genomes for metagenomic binning, comparative biology and taxonomic classification.</title>
        <authorList>
            <person name="Goeker M."/>
        </authorList>
    </citation>
    <scope>NUCLEOTIDE SEQUENCE [LARGE SCALE GENOMIC DNA]</scope>
    <source>
        <strain evidence="9 10">DSM 15969</strain>
    </source>
</reference>
<keyword evidence="3 8" id="KW-0813">Transport</keyword>
<evidence type="ECO:0000256" key="2">
    <source>
        <dbReference type="ARBA" id="ARBA00009765"/>
    </source>
</evidence>
<keyword evidence="7 8" id="KW-0472">Membrane</keyword>
<evidence type="ECO:0000313" key="9">
    <source>
        <dbReference type="EMBL" id="TCL38185.1"/>
    </source>
</evidence>
<comment type="function">
    <text evidence="8">Mediates influx of magnesium ions.</text>
</comment>
<evidence type="ECO:0000256" key="1">
    <source>
        <dbReference type="ARBA" id="ARBA00004651"/>
    </source>
</evidence>
<comment type="subcellular location">
    <subcellularLocation>
        <location evidence="1">Cell membrane</location>
        <topology evidence="1">Multi-pass membrane protein</topology>
    </subcellularLocation>
    <subcellularLocation>
        <location evidence="8">Membrane</location>
        <topology evidence="8">Multi-pass membrane protein</topology>
    </subcellularLocation>
</comment>
<dbReference type="GO" id="GO:0000287">
    <property type="term" value="F:magnesium ion binding"/>
    <property type="evidence" value="ECO:0007669"/>
    <property type="project" value="TreeGrafter"/>
</dbReference>
<dbReference type="InterPro" id="IPR002523">
    <property type="entry name" value="MgTranspt_CorA/ZnTranspt_ZntB"/>
</dbReference>
<evidence type="ECO:0000313" key="10">
    <source>
        <dbReference type="Proteomes" id="UP000295063"/>
    </source>
</evidence>
<dbReference type="FunFam" id="1.20.58.340:FF:000012">
    <property type="entry name" value="Magnesium transport protein CorA"/>
    <property type="match status" value="1"/>
</dbReference>
<organism evidence="9 10">
    <name type="scientific">Anaerospora hongkongensis</name>
    <dbReference type="NCBI Taxonomy" id="244830"/>
    <lineage>
        <taxon>Bacteria</taxon>
        <taxon>Bacillati</taxon>
        <taxon>Bacillota</taxon>
        <taxon>Negativicutes</taxon>
        <taxon>Selenomonadales</taxon>
        <taxon>Sporomusaceae</taxon>
        <taxon>Anaerospora</taxon>
    </lineage>
</organism>
<gene>
    <name evidence="8" type="primary">corA</name>
    <name evidence="9" type="ORF">EV210_104153</name>
</gene>
<protein>
    <recommendedName>
        <fullName evidence="8">Magnesium transport protein CorA</fullName>
    </recommendedName>
</protein>
<dbReference type="NCBIfam" id="TIGR00383">
    <property type="entry name" value="corA"/>
    <property type="match status" value="1"/>
</dbReference>
<sequence length="353" mass="40812">MRKQYRSLAGQAGLPPGTLLHVGSKRSERTVVSLLRYNEQEVIEQDHVSLEALPAANQDDVTWLHVTGLSHIEVIERIGQLFAIHPLTLEDILNTNQRPKLEDYGDYVYITLKMMVYEQGQQGIAAENMNIVVGNGFVVSFQETSQPIFKPVQERIKSGKSRFRKYGADYLAYALVDMIIDHYFILLEQLGERVEGLEEELVTKPDAKLLPAIHNLKMELLYLRRSVWPLREVIAQLERGDSVLFKDHTLLYIRDIYDHTVQVIETVETYRDMTSSMLEIYLSSISNKMNEVIKMLTVISTIFMPLTFLAGLYGMNFKYMPELEWRYGYPAVLLLMTVIGVIMYRYFNGKKWI</sequence>
<comment type="similarity">
    <text evidence="2 8">Belongs to the CorA metal ion transporter (MIT) (TC 1.A.35) family.</text>
</comment>
<dbReference type="Gene3D" id="1.20.58.340">
    <property type="entry name" value="Magnesium transport protein CorA, transmembrane region"/>
    <property type="match status" value="2"/>
</dbReference>
<evidence type="ECO:0000256" key="5">
    <source>
        <dbReference type="ARBA" id="ARBA00022692"/>
    </source>
</evidence>
<evidence type="ECO:0000256" key="8">
    <source>
        <dbReference type="RuleBase" id="RU362010"/>
    </source>
</evidence>
<keyword evidence="5 8" id="KW-0812">Transmembrane</keyword>
<dbReference type="OrthoDB" id="9803416at2"/>
<dbReference type="GO" id="GO:0005886">
    <property type="term" value="C:plasma membrane"/>
    <property type="evidence" value="ECO:0007669"/>
    <property type="project" value="UniProtKB-SubCell"/>
</dbReference>
<evidence type="ECO:0000256" key="7">
    <source>
        <dbReference type="ARBA" id="ARBA00023136"/>
    </source>
</evidence>
<dbReference type="GO" id="GO:0015087">
    <property type="term" value="F:cobalt ion transmembrane transporter activity"/>
    <property type="evidence" value="ECO:0007669"/>
    <property type="project" value="UniProtKB-UniRule"/>
</dbReference>
<dbReference type="SUPFAM" id="SSF144083">
    <property type="entry name" value="Magnesium transport protein CorA, transmembrane region"/>
    <property type="match status" value="1"/>
</dbReference>
<dbReference type="InterPro" id="IPR045861">
    <property type="entry name" value="CorA_cytoplasmic_dom"/>
</dbReference>
<keyword evidence="8" id="KW-0406">Ion transport</keyword>
<evidence type="ECO:0000256" key="4">
    <source>
        <dbReference type="ARBA" id="ARBA00022475"/>
    </source>
</evidence>
<dbReference type="AlphaFoldDB" id="A0A4R1Q8X9"/>
<evidence type="ECO:0000256" key="6">
    <source>
        <dbReference type="ARBA" id="ARBA00022989"/>
    </source>
</evidence>
<dbReference type="EMBL" id="SLUI01000004">
    <property type="protein sequence ID" value="TCL38185.1"/>
    <property type="molecule type" value="Genomic_DNA"/>
</dbReference>
<dbReference type="InterPro" id="IPR045863">
    <property type="entry name" value="CorA_TM1_TM2"/>
</dbReference>
<dbReference type="PANTHER" id="PTHR46494:SF1">
    <property type="entry name" value="CORA FAMILY METAL ION TRANSPORTER (EUROFUNG)"/>
    <property type="match status" value="1"/>
</dbReference>
<keyword evidence="4 8" id="KW-1003">Cell membrane</keyword>
<dbReference type="Gene3D" id="3.30.460.20">
    <property type="entry name" value="CorA soluble domain-like"/>
    <property type="match status" value="1"/>
</dbReference>
<dbReference type="InterPro" id="IPR004488">
    <property type="entry name" value="Mg/Co-transport_prot_CorA"/>
</dbReference>
<dbReference type="Proteomes" id="UP000295063">
    <property type="component" value="Unassembled WGS sequence"/>
</dbReference>